<comment type="caution">
    <text evidence="2">The sequence shown here is derived from an EMBL/GenBank/DDBJ whole genome shotgun (WGS) entry which is preliminary data.</text>
</comment>
<organism evidence="2 3">
    <name type="scientific">Desulfuribacillus alkaliarsenatis</name>
    <dbReference type="NCBI Taxonomy" id="766136"/>
    <lineage>
        <taxon>Bacteria</taxon>
        <taxon>Bacillati</taxon>
        <taxon>Bacillota</taxon>
        <taxon>Desulfuribacillia</taxon>
        <taxon>Desulfuribacillales</taxon>
        <taxon>Desulfuribacillaceae</taxon>
        <taxon>Desulfuribacillus</taxon>
    </lineage>
</organism>
<keyword evidence="3" id="KW-1185">Reference proteome</keyword>
<dbReference type="InterPro" id="IPR045584">
    <property type="entry name" value="Pilin-like"/>
</dbReference>
<dbReference type="RefSeq" id="WP_069641827.1">
    <property type="nucleotide sequence ID" value="NZ_MIJE01000001.1"/>
</dbReference>
<feature type="transmembrane region" description="Helical" evidence="1">
    <location>
        <begin position="12"/>
        <end position="34"/>
    </location>
</feature>
<reference evidence="2 3" key="1">
    <citation type="submission" date="2016-09" db="EMBL/GenBank/DDBJ databases">
        <title>Draft genome sequence for the type strain of Desulfuribacillus alkaliarsenatis AHT28, an obligately anaerobic, sulfidogenic bacterium isolated from Russian soda lake sediments.</title>
        <authorList>
            <person name="Abin C.A."/>
            <person name="Hollibaugh J.T."/>
        </authorList>
    </citation>
    <scope>NUCLEOTIDE SEQUENCE [LARGE SCALE GENOMIC DNA]</scope>
    <source>
        <strain evidence="2 3">AHT28</strain>
    </source>
</reference>
<dbReference type="AlphaFoldDB" id="A0A1E5G5F9"/>
<sequence length="134" mass="14657">MGQRFKDTQGFSLMEVIVAMVIITIVGGAVVGVYHTTSRASASSKERLAAIIEAENQIEHLRANHGLVISGLDPESNAIGSSFTINNTYGHGYTTISLLNYDEDRRFALYQIVVQVESENIQPILLGGKLLVEY</sequence>
<name>A0A1E5G5F9_9FIRM</name>
<keyword evidence="1" id="KW-0472">Membrane</keyword>
<gene>
    <name evidence="2" type="ORF">BHF68_01250</name>
</gene>
<dbReference type="SUPFAM" id="SSF54523">
    <property type="entry name" value="Pili subunits"/>
    <property type="match status" value="1"/>
</dbReference>
<protein>
    <recommendedName>
        <fullName evidence="4">Prepilin-type N-terminal cleavage/methylation domain-containing protein</fullName>
    </recommendedName>
</protein>
<dbReference type="Proteomes" id="UP000094296">
    <property type="component" value="Unassembled WGS sequence"/>
</dbReference>
<evidence type="ECO:0008006" key="4">
    <source>
        <dbReference type="Google" id="ProtNLM"/>
    </source>
</evidence>
<keyword evidence="1" id="KW-0812">Transmembrane</keyword>
<dbReference type="InterPro" id="IPR012902">
    <property type="entry name" value="N_methyl_site"/>
</dbReference>
<keyword evidence="1" id="KW-1133">Transmembrane helix</keyword>
<dbReference type="STRING" id="766136.BHF68_01250"/>
<dbReference type="NCBIfam" id="TIGR02532">
    <property type="entry name" value="IV_pilin_GFxxxE"/>
    <property type="match status" value="1"/>
</dbReference>
<evidence type="ECO:0000313" key="3">
    <source>
        <dbReference type="Proteomes" id="UP000094296"/>
    </source>
</evidence>
<dbReference type="Pfam" id="PF07963">
    <property type="entry name" value="N_methyl"/>
    <property type="match status" value="1"/>
</dbReference>
<evidence type="ECO:0000313" key="2">
    <source>
        <dbReference type="EMBL" id="OEF98335.1"/>
    </source>
</evidence>
<dbReference type="EMBL" id="MIJE01000001">
    <property type="protein sequence ID" value="OEF98335.1"/>
    <property type="molecule type" value="Genomic_DNA"/>
</dbReference>
<accession>A0A1E5G5F9</accession>
<proteinExistence type="predicted"/>
<evidence type="ECO:0000256" key="1">
    <source>
        <dbReference type="SAM" id="Phobius"/>
    </source>
</evidence>